<proteinExistence type="predicted"/>
<evidence type="ECO:0000313" key="1">
    <source>
        <dbReference type="EMBL" id="EKU12509.1"/>
    </source>
</evidence>
<accession>M5IS55</accession>
<gene>
    <name evidence="1" type="ORF">CSUNSWCD_449</name>
</gene>
<sequence length="41" mass="4508">MAFVKWGGEFPLPSRNPKDMFDAACGPESLIRAADQTKLLV</sequence>
<comment type="caution">
    <text evidence="1">The sequence shown here is derived from an EMBL/GenBank/DDBJ whole genome shotgun (WGS) entry which is preliminary data.</text>
</comment>
<dbReference type="PATRIC" id="fig|1244083.3.peg.455"/>
<name>M5IS55_9BACT</name>
<dbReference type="STRING" id="1244083.CSUNSWCD_449"/>
<dbReference type="AlphaFoldDB" id="M5IS55"/>
<dbReference type="Proteomes" id="UP000011939">
    <property type="component" value="Unassembled WGS sequence"/>
</dbReference>
<evidence type="ECO:0000313" key="2">
    <source>
        <dbReference type="Proteomes" id="UP000011939"/>
    </source>
</evidence>
<protein>
    <submittedName>
        <fullName evidence="1">Uncharacterized protein</fullName>
    </submittedName>
</protein>
<dbReference type="EMBL" id="AMZQ01000001">
    <property type="protein sequence ID" value="EKU12509.1"/>
    <property type="molecule type" value="Genomic_DNA"/>
</dbReference>
<reference evidence="1 2" key="1">
    <citation type="journal article" date="2013" name="Genome Announc.">
        <title>Genome Sequence of Campylobacter showae UNSWCD, Isolated from a Patient with Crohn's Disease.</title>
        <authorList>
            <person name="Tay A.P."/>
            <person name="Kaakoush N.O."/>
            <person name="Deshpande N.P."/>
            <person name="Chen Z."/>
            <person name="Mitchell H."/>
            <person name="Wilkins M.R."/>
        </authorList>
    </citation>
    <scope>NUCLEOTIDE SEQUENCE [LARGE SCALE GENOMIC DNA]</scope>
    <source>
        <strain evidence="1 2">CSUNSWCD</strain>
    </source>
</reference>
<organism evidence="1 2">
    <name type="scientific">Campylobacter showae CSUNSWCD</name>
    <dbReference type="NCBI Taxonomy" id="1244083"/>
    <lineage>
        <taxon>Bacteria</taxon>
        <taxon>Pseudomonadati</taxon>
        <taxon>Campylobacterota</taxon>
        <taxon>Epsilonproteobacteria</taxon>
        <taxon>Campylobacterales</taxon>
        <taxon>Campylobacteraceae</taxon>
        <taxon>Campylobacter</taxon>
    </lineage>
</organism>
<dbReference type="eggNOG" id="COG3477">
    <property type="taxonomic scope" value="Bacteria"/>
</dbReference>